<keyword evidence="2" id="KW-0472">Membrane</keyword>
<dbReference type="Gene3D" id="3.40.50.720">
    <property type="entry name" value="NAD(P)-binding Rossmann-like Domain"/>
    <property type="match status" value="2"/>
</dbReference>
<evidence type="ECO:0000313" key="4">
    <source>
        <dbReference type="EMBL" id="OES46172.1"/>
    </source>
</evidence>
<dbReference type="InterPro" id="IPR036291">
    <property type="entry name" value="NAD(P)-bd_dom_sf"/>
</dbReference>
<feature type="domain" description="Polysaccharide biosynthesis protein CapD-like" evidence="3">
    <location>
        <begin position="283"/>
        <end position="566"/>
    </location>
</feature>
<dbReference type="InterPro" id="IPR051203">
    <property type="entry name" value="Polysaccharide_Synthase-Rel"/>
</dbReference>
<dbReference type="EMBL" id="MAMP01000006">
    <property type="protein sequence ID" value="OES46172.1"/>
    <property type="molecule type" value="Genomic_DNA"/>
</dbReference>
<comment type="caution">
    <text evidence="4">The sequence shown here is derived from an EMBL/GenBank/DDBJ whole genome shotgun (WGS) entry which is preliminary data.</text>
</comment>
<protein>
    <recommendedName>
        <fullName evidence="3">Polysaccharide biosynthesis protein CapD-like domain-containing protein</fullName>
    </recommendedName>
</protein>
<dbReference type="CDD" id="cd05237">
    <property type="entry name" value="UDP_invert_4-6DH_SDR_e"/>
    <property type="match status" value="1"/>
</dbReference>
<evidence type="ECO:0000256" key="1">
    <source>
        <dbReference type="ARBA" id="ARBA00007430"/>
    </source>
</evidence>
<feature type="transmembrane region" description="Helical" evidence="2">
    <location>
        <begin position="7"/>
        <end position="30"/>
    </location>
</feature>
<reference evidence="4 5" key="1">
    <citation type="submission" date="2016-06" db="EMBL/GenBank/DDBJ databases">
        <title>Domibacillus iocasae genome sequencing.</title>
        <authorList>
            <person name="Verma A."/>
            <person name="Pal Y."/>
            <person name="Ojha A.K."/>
            <person name="Krishnamurthi S."/>
        </authorList>
    </citation>
    <scope>NUCLEOTIDE SEQUENCE [LARGE SCALE GENOMIC DNA]</scope>
    <source>
        <strain evidence="4 5">DSM 29979</strain>
    </source>
</reference>
<dbReference type="SUPFAM" id="SSF51735">
    <property type="entry name" value="NAD(P)-binding Rossmann-fold domains"/>
    <property type="match status" value="2"/>
</dbReference>
<accession>A0A1E7DSX0</accession>
<dbReference type="Pfam" id="PF13727">
    <property type="entry name" value="CoA_binding_3"/>
    <property type="match status" value="1"/>
</dbReference>
<keyword evidence="2" id="KW-0812">Transmembrane</keyword>
<dbReference type="InterPro" id="IPR003869">
    <property type="entry name" value="Polysac_CapD-like"/>
</dbReference>
<feature type="transmembrane region" description="Helical" evidence="2">
    <location>
        <begin position="107"/>
        <end position="129"/>
    </location>
</feature>
<feature type="transmembrane region" description="Helical" evidence="2">
    <location>
        <begin position="76"/>
        <end position="95"/>
    </location>
</feature>
<gene>
    <name evidence="4" type="ORF">BA724_16525</name>
</gene>
<dbReference type="Pfam" id="PF02719">
    <property type="entry name" value="Polysacc_synt_2"/>
    <property type="match status" value="1"/>
</dbReference>
<keyword evidence="2" id="KW-1133">Transmembrane helix</keyword>
<dbReference type="PANTHER" id="PTHR43318">
    <property type="entry name" value="UDP-N-ACETYLGLUCOSAMINE 4,6-DEHYDRATASE"/>
    <property type="match status" value="1"/>
</dbReference>
<sequence length="631" mass="71218">MSRNKIYALALLMDSMIIFISVISSCFLFYENNRNITLYEIAYIFLLFWTTLIAGFHLFRHYRHLWRFASIGETKVISKSFVFTFITAGTLHFILSEWEVVKLSHSLLIMTWGITLCAFLFTRLILWSFNENKGMMNKKGKRTLIIGAGSAGILVVKELKKSIDSSLYPVAFLDDDPEKLGLQVRNMPVAGTSRDIEKVIKKFNIEVAIIAIPSASGSDITNIVNSCQKSGVDVKILPRISDIINGRITMNMIREVNVEDLLGRPPIQLDILSISNYVQEKTVLITGAGGSIGSEICRQISSFKPKQLLLLGHGENSIYTIEKELERLYPYLSIKALIADIQDKKRMEHIFSVHRPQVVFHAAAHKHVPLMEHNPTEAIKNNIFGTKNLAECAHQYDVETYVQISTDKAVNPTSVMGVTKRIAELIIQNVNQKSNTNFVAVRFGNVLGSRGSVIPLFTEQIKNGGPVTVTHRDMTRYFMTIPEAVQLVIQAGALAEGGEIFILDMGKPVKISELARNLIKLYGLTPDKDIQIRYTGIRPGEKLYEELFTTEEGNMSSRHELIYVAKPADLTEMDMPLWISQLENLVYSPGGEQTNDEIKKLLKEIVPTYQIDSFFLTRTNVRIKDEFISID</sequence>
<name>A0A1E7DSX0_9BACI</name>
<evidence type="ECO:0000259" key="3">
    <source>
        <dbReference type="Pfam" id="PF02719"/>
    </source>
</evidence>
<evidence type="ECO:0000313" key="5">
    <source>
        <dbReference type="Proteomes" id="UP000095658"/>
    </source>
</evidence>
<dbReference type="PROSITE" id="PS51257">
    <property type="entry name" value="PROKAR_LIPOPROTEIN"/>
    <property type="match status" value="1"/>
</dbReference>
<dbReference type="OrthoDB" id="9803111at2"/>
<dbReference type="PANTHER" id="PTHR43318:SF1">
    <property type="entry name" value="POLYSACCHARIDE BIOSYNTHESIS PROTEIN EPSC-RELATED"/>
    <property type="match status" value="1"/>
</dbReference>
<proteinExistence type="inferred from homology"/>
<dbReference type="RefSeq" id="WP_069937329.1">
    <property type="nucleotide sequence ID" value="NZ_MAMP01000006.1"/>
</dbReference>
<organism evidence="4 5">
    <name type="scientific">Domibacillus iocasae</name>
    <dbReference type="NCBI Taxonomy" id="1714016"/>
    <lineage>
        <taxon>Bacteria</taxon>
        <taxon>Bacillati</taxon>
        <taxon>Bacillota</taxon>
        <taxon>Bacilli</taxon>
        <taxon>Bacillales</taxon>
        <taxon>Bacillaceae</taxon>
        <taxon>Domibacillus</taxon>
    </lineage>
</organism>
<dbReference type="STRING" id="1714016.BA724_16525"/>
<keyword evidence="5" id="KW-1185">Reference proteome</keyword>
<dbReference type="Proteomes" id="UP000095658">
    <property type="component" value="Unassembled WGS sequence"/>
</dbReference>
<comment type="similarity">
    <text evidence="1">Belongs to the polysaccharide synthase family.</text>
</comment>
<evidence type="ECO:0000256" key="2">
    <source>
        <dbReference type="SAM" id="Phobius"/>
    </source>
</evidence>
<feature type="transmembrane region" description="Helical" evidence="2">
    <location>
        <begin position="36"/>
        <end position="56"/>
    </location>
</feature>
<dbReference type="AlphaFoldDB" id="A0A1E7DSX0"/>